<accession>A0ABP9NB68</accession>
<feature type="active site" description="Proton donor" evidence="3">
    <location>
        <position position="87"/>
    </location>
</feature>
<evidence type="ECO:0000256" key="1">
    <source>
        <dbReference type="ARBA" id="ARBA00023239"/>
    </source>
</evidence>
<organism evidence="5 6">
    <name type="scientific">Orbus sasakiae</name>
    <dbReference type="NCBI Taxonomy" id="1078475"/>
    <lineage>
        <taxon>Bacteria</taxon>
        <taxon>Pseudomonadati</taxon>
        <taxon>Pseudomonadota</taxon>
        <taxon>Gammaproteobacteria</taxon>
        <taxon>Orbales</taxon>
        <taxon>Orbaceae</taxon>
        <taxon>Orbus</taxon>
    </lineage>
</organism>
<comment type="pathway">
    <text evidence="3">Cell wall biogenesis; peptidoglycan recycling.</text>
</comment>
<comment type="miscellaneous">
    <text evidence="3">A lyase-type mechanism (elimination/hydration) is suggested for the cleavage of the lactyl ether bond of MurNAc 6-phosphate, with the formation of an alpha,beta-unsaturated aldehyde intermediate with (E)-stereochemistry, followed by the syn addition of water to give product.</text>
</comment>
<dbReference type="PROSITE" id="PS01272">
    <property type="entry name" value="GCKR"/>
    <property type="match status" value="1"/>
</dbReference>
<dbReference type="Pfam" id="PF22645">
    <property type="entry name" value="GKRP_SIS_N"/>
    <property type="match status" value="1"/>
</dbReference>
<evidence type="ECO:0000256" key="3">
    <source>
        <dbReference type="HAMAP-Rule" id="MF_00068"/>
    </source>
</evidence>
<sequence>MQSTIDLTHLVTESRNPNSEQIDNLSTLDMLKVINNEDKKVAFAIEQQLEPIAQAVEAISHAFKHGGRLIYCGAGTSGRLGILDASECPPTYGTKPEMVMGLIAGGHAAIFKAVENAEDNTQLCIDDLNAIDFNQRDVLVGIAASGRTPYVIGGLEYANQLGAVTVAVSCNPHSEIARIAKIAITPVVGPEVVTGSSRMKAGTAQKLVLNMLTTGAMIKMGKVYGNLMVDVEATNQKLIERQINIVMQATDCDRQQAEQALSQSQRHCKTAIVMILGHLNANDAKALLDQNGGFIRQAIKP</sequence>
<evidence type="ECO:0000256" key="2">
    <source>
        <dbReference type="ARBA" id="ARBA00023277"/>
    </source>
</evidence>
<feature type="active site" evidence="3">
    <location>
        <position position="118"/>
    </location>
</feature>
<name>A0ABP9NB68_9GAMM</name>
<reference evidence="6" key="1">
    <citation type="journal article" date="2019" name="Int. J. Syst. Evol. Microbiol.">
        <title>The Global Catalogue of Microorganisms (GCM) 10K type strain sequencing project: providing services to taxonomists for standard genome sequencing and annotation.</title>
        <authorList>
            <consortium name="The Broad Institute Genomics Platform"/>
            <consortium name="The Broad Institute Genome Sequencing Center for Infectious Disease"/>
            <person name="Wu L."/>
            <person name="Ma J."/>
        </authorList>
    </citation>
    <scope>NUCLEOTIDE SEQUENCE [LARGE SCALE GENOMIC DNA]</scope>
    <source>
        <strain evidence="6">JCM 18050</strain>
    </source>
</reference>
<keyword evidence="6" id="KW-1185">Reference proteome</keyword>
<gene>
    <name evidence="3 5" type="primary">murQ</name>
    <name evidence="5" type="ORF">GCM10023211_22210</name>
</gene>
<dbReference type="Proteomes" id="UP001500171">
    <property type="component" value="Unassembled WGS sequence"/>
</dbReference>
<dbReference type="Gene3D" id="1.10.8.1080">
    <property type="match status" value="1"/>
</dbReference>
<comment type="subunit">
    <text evidence="3">Homodimer.</text>
</comment>
<dbReference type="PANTHER" id="PTHR10088">
    <property type="entry name" value="GLUCOKINASE REGULATORY PROTEIN"/>
    <property type="match status" value="1"/>
</dbReference>
<feature type="domain" description="SIS" evidence="4">
    <location>
        <begin position="59"/>
        <end position="222"/>
    </location>
</feature>
<dbReference type="PROSITE" id="PS51464">
    <property type="entry name" value="SIS"/>
    <property type="match status" value="1"/>
</dbReference>
<dbReference type="PANTHER" id="PTHR10088:SF4">
    <property type="entry name" value="GLUCOKINASE REGULATORY PROTEIN"/>
    <property type="match status" value="1"/>
</dbReference>
<keyword evidence="1 3" id="KW-0456">Lyase</keyword>
<dbReference type="RefSeq" id="WP_345492224.1">
    <property type="nucleotide sequence ID" value="NZ_BAABHY010000006.1"/>
</dbReference>
<dbReference type="SUPFAM" id="SSF53697">
    <property type="entry name" value="SIS domain"/>
    <property type="match status" value="1"/>
</dbReference>
<protein>
    <recommendedName>
        <fullName evidence="3">N-acetylmuramic acid 6-phosphate etherase</fullName>
        <shortName evidence="3">MurNAc-6-P etherase</shortName>
        <ecNumber evidence="3">4.2.1.126</ecNumber>
    </recommendedName>
    <alternativeName>
        <fullName evidence="3">N-acetylmuramic acid 6-phosphate hydrolase</fullName>
    </alternativeName>
    <alternativeName>
        <fullName evidence="3">N-acetylmuramic acid 6-phosphate lyase</fullName>
    </alternativeName>
</protein>
<proteinExistence type="inferred from homology"/>
<dbReference type="CDD" id="cd05007">
    <property type="entry name" value="SIS_Etherase"/>
    <property type="match status" value="1"/>
</dbReference>
<comment type="function">
    <text evidence="3">Specifically catalyzes the cleavage of the D-lactyl ether substituent of MurNAc 6-phosphate, producing GlcNAc 6-phosphate and D-lactate. Together with AnmK, is also required for the utilization of anhydro-N-acetylmuramic acid (anhMurNAc) either imported from the medium or derived from its own cell wall murein, and thus plays a role in cell wall recycling.</text>
</comment>
<dbReference type="InterPro" id="IPR005486">
    <property type="entry name" value="Glucokinase_regulatory_CS"/>
</dbReference>
<dbReference type="NCBIfam" id="NF003915">
    <property type="entry name" value="PRK05441.1"/>
    <property type="match status" value="1"/>
</dbReference>
<comment type="similarity">
    <text evidence="3">Belongs to the GCKR-like family. MurNAc-6-P etherase subfamily.</text>
</comment>
<dbReference type="Gene3D" id="3.40.50.10490">
    <property type="entry name" value="Glucose-6-phosphate isomerase like protein, domain 1"/>
    <property type="match status" value="1"/>
</dbReference>
<dbReference type="InterPro" id="IPR001347">
    <property type="entry name" value="SIS_dom"/>
</dbReference>
<dbReference type="Pfam" id="PF20741">
    <property type="entry name" value="GKRP-like_C"/>
    <property type="match status" value="1"/>
</dbReference>
<keyword evidence="2 3" id="KW-0119">Carbohydrate metabolism</keyword>
<dbReference type="NCBIfam" id="TIGR00274">
    <property type="entry name" value="N-acetylmuramic acid 6-phosphate etherase"/>
    <property type="match status" value="1"/>
</dbReference>
<evidence type="ECO:0000313" key="5">
    <source>
        <dbReference type="EMBL" id="GAA5113704.1"/>
    </source>
</evidence>
<comment type="pathway">
    <text evidence="3">Amino-sugar metabolism; N-acetylmuramate degradation.</text>
</comment>
<dbReference type="NCBIfam" id="NF009222">
    <property type="entry name" value="PRK12570.1"/>
    <property type="match status" value="1"/>
</dbReference>
<comment type="pathway">
    <text evidence="3">Amino-sugar metabolism; 1,6-anhydro-N-acetylmuramate degradation.</text>
</comment>
<dbReference type="InterPro" id="IPR046348">
    <property type="entry name" value="SIS_dom_sf"/>
</dbReference>
<evidence type="ECO:0000259" key="4">
    <source>
        <dbReference type="PROSITE" id="PS51464"/>
    </source>
</evidence>
<dbReference type="InterPro" id="IPR040190">
    <property type="entry name" value="MURQ/GCKR"/>
</dbReference>
<evidence type="ECO:0000313" key="6">
    <source>
        <dbReference type="Proteomes" id="UP001500171"/>
    </source>
</evidence>
<dbReference type="InterPro" id="IPR005488">
    <property type="entry name" value="Etherase_MurQ"/>
</dbReference>
<dbReference type="HAMAP" id="MF_00068">
    <property type="entry name" value="MurQ"/>
    <property type="match status" value="1"/>
</dbReference>
<comment type="caution">
    <text evidence="5">The sequence shown here is derived from an EMBL/GenBank/DDBJ whole genome shotgun (WGS) entry which is preliminary data.</text>
</comment>
<dbReference type="EMBL" id="BAABHY010000006">
    <property type="protein sequence ID" value="GAA5113704.1"/>
    <property type="molecule type" value="Genomic_DNA"/>
</dbReference>
<comment type="catalytic activity">
    <reaction evidence="3">
        <text>N-acetyl-D-muramate 6-phosphate + H2O = N-acetyl-D-glucosamine 6-phosphate + (R)-lactate</text>
        <dbReference type="Rhea" id="RHEA:26410"/>
        <dbReference type="ChEBI" id="CHEBI:15377"/>
        <dbReference type="ChEBI" id="CHEBI:16004"/>
        <dbReference type="ChEBI" id="CHEBI:57513"/>
        <dbReference type="ChEBI" id="CHEBI:58722"/>
        <dbReference type="EC" id="4.2.1.126"/>
    </reaction>
</comment>
<dbReference type="EC" id="4.2.1.126" evidence="3"/>